<keyword evidence="3" id="KW-1185">Reference proteome</keyword>
<organism evidence="2 3">
    <name type="scientific">Aureobasidium melanogenum</name>
    <name type="common">Aureobasidium pullulans var. melanogenum</name>
    <dbReference type="NCBI Taxonomy" id="46634"/>
    <lineage>
        <taxon>Eukaryota</taxon>
        <taxon>Fungi</taxon>
        <taxon>Dikarya</taxon>
        <taxon>Ascomycota</taxon>
        <taxon>Pezizomycotina</taxon>
        <taxon>Dothideomycetes</taxon>
        <taxon>Dothideomycetidae</taxon>
        <taxon>Dothideales</taxon>
        <taxon>Saccotheciaceae</taxon>
        <taxon>Aureobasidium</taxon>
    </lineage>
</organism>
<evidence type="ECO:0000256" key="1">
    <source>
        <dbReference type="SAM" id="MobiDB-lite"/>
    </source>
</evidence>
<gene>
    <name evidence="2" type="ORF">KCU98_g1834</name>
</gene>
<comment type="caution">
    <text evidence="2">The sequence shown here is derived from an EMBL/GenBank/DDBJ whole genome shotgun (WGS) entry which is preliminary data.</text>
</comment>
<reference evidence="2" key="1">
    <citation type="journal article" date="2021" name="J Fungi (Basel)">
        <title>Virulence traits and population genomics of the black yeast Aureobasidium melanogenum.</title>
        <authorList>
            <person name="Cernosa A."/>
            <person name="Sun X."/>
            <person name="Gostincar C."/>
            <person name="Fang C."/>
            <person name="Gunde-Cimerman N."/>
            <person name="Song Z."/>
        </authorList>
    </citation>
    <scope>NUCLEOTIDE SEQUENCE</scope>
    <source>
        <strain evidence="2">EXF-9298</strain>
    </source>
</reference>
<name>A0A9P8G2J5_AURME</name>
<proteinExistence type="predicted"/>
<feature type="non-terminal residue" evidence="2">
    <location>
        <position position="1"/>
    </location>
</feature>
<reference evidence="2" key="2">
    <citation type="submission" date="2021-08" db="EMBL/GenBank/DDBJ databases">
        <authorList>
            <person name="Gostincar C."/>
            <person name="Sun X."/>
            <person name="Song Z."/>
            <person name="Gunde-Cimerman N."/>
        </authorList>
    </citation>
    <scope>NUCLEOTIDE SEQUENCE</scope>
    <source>
        <strain evidence="2">EXF-9298</strain>
    </source>
</reference>
<evidence type="ECO:0000313" key="2">
    <source>
        <dbReference type="EMBL" id="KAG9989499.1"/>
    </source>
</evidence>
<sequence length="128" mass="15138">MQAGNYIQLILWDSPFRLRMLQPFKCLELKVGFTKRTPHVLWLEFKPPKVKLEKDFCIPAFEACSRLHIMQEQEGQKKKKEREREKEREMSTSKTYSSRDSHVVTHRSTNLPFNCLCMAERTGCPVFS</sequence>
<accession>A0A9P8G2J5</accession>
<dbReference type="AlphaFoldDB" id="A0A9P8G2J5"/>
<dbReference type="Proteomes" id="UP000729357">
    <property type="component" value="Unassembled WGS sequence"/>
</dbReference>
<protein>
    <submittedName>
        <fullName evidence="2">Uncharacterized protein</fullName>
    </submittedName>
</protein>
<feature type="region of interest" description="Disordered" evidence="1">
    <location>
        <begin position="72"/>
        <end position="103"/>
    </location>
</feature>
<evidence type="ECO:0000313" key="3">
    <source>
        <dbReference type="Proteomes" id="UP000729357"/>
    </source>
</evidence>
<dbReference type="EMBL" id="JAHFXS010000078">
    <property type="protein sequence ID" value="KAG9989499.1"/>
    <property type="molecule type" value="Genomic_DNA"/>
</dbReference>